<comment type="caution">
    <text evidence="1">The sequence shown here is derived from an EMBL/GenBank/DDBJ whole genome shotgun (WGS) entry which is preliminary data.</text>
</comment>
<dbReference type="EMBL" id="VSSQ01081284">
    <property type="protein sequence ID" value="MPN30235.1"/>
    <property type="molecule type" value="Genomic_DNA"/>
</dbReference>
<name>A0A645GTZ2_9ZZZZ</name>
<reference evidence="1" key="1">
    <citation type="submission" date="2019-08" db="EMBL/GenBank/DDBJ databases">
        <authorList>
            <person name="Kucharzyk K."/>
            <person name="Murdoch R.W."/>
            <person name="Higgins S."/>
            <person name="Loffler F."/>
        </authorList>
    </citation>
    <scope>NUCLEOTIDE SEQUENCE</scope>
</reference>
<proteinExistence type="predicted"/>
<evidence type="ECO:0000313" key="1">
    <source>
        <dbReference type="EMBL" id="MPN30235.1"/>
    </source>
</evidence>
<gene>
    <name evidence="1" type="ORF">SDC9_177698</name>
</gene>
<sequence length="109" mass="12250">MIQLVPQFPAFFEHQAAGIQKKRSEPVQAQAILIKFAGQGDNAVGIVFVQTPAGHREIFLKQFKVTTYQPIIIARFQPLLVRPVYIPNQIGVRKQVIDQSPKLGFIRAV</sequence>
<organism evidence="1">
    <name type="scientific">bioreactor metagenome</name>
    <dbReference type="NCBI Taxonomy" id="1076179"/>
    <lineage>
        <taxon>unclassified sequences</taxon>
        <taxon>metagenomes</taxon>
        <taxon>ecological metagenomes</taxon>
    </lineage>
</organism>
<dbReference type="AlphaFoldDB" id="A0A645GTZ2"/>
<protein>
    <submittedName>
        <fullName evidence="1">Uncharacterized protein</fullName>
    </submittedName>
</protein>
<accession>A0A645GTZ2</accession>